<name>A0A365HAH0_9ACTN</name>
<dbReference type="Gene3D" id="3.40.30.10">
    <property type="entry name" value="Glutaredoxin"/>
    <property type="match status" value="1"/>
</dbReference>
<dbReference type="InterPro" id="IPR053977">
    <property type="entry name" value="Rv2466c-like"/>
</dbReference>
<dbReference type="SUPFAM" id="SSF52833">
    <property type="entry name" value="Thioredoxin-like"/>
    <property type="match status" value="1"/>
</dbReference>
<evidence type="ECO:0000313" key="1">
    <source>
        <dbReference type="EMBL" id="RAY16081.1"/>
    </source>
</evidence>
<dbReference type="Pfam" id="PF22234">
    <property type="entry name" value="Rv2466c-like"/>
    <property type="match status" value="1"/>
</dbReference>
<dbReference type="AlphaFoldDB" id="A0A365HAH0"/>
<gene>
    <name evidence="1" type="ORF">DPM19_03875</name>
</gene>
<dbReference type="CDD" id="cd02972">
    <property type="entry name" value="DsbA_family"/>
    <property type="match status" value="1"/>
</dbReference>
<accession>A0A365HAH0</accession>
<dbReference type="Proteomes" id="UP000251891">
    <property type="component" value="Unassembled WGS sequence"/>
</dbReference>
<dbReference type="EMBL" id="QLYX01000002">
    <property type="protein sequence ID" value="RAY16081.1"/>
    <property type="molecule type" value="Genomic_DNA"/>
</dbReference>
<dbReference type="RefSeq" id="WP_111863423.1">
    <property type="nucleotide sequence ID" value="NZ_QLYX01000002.1"/>
</dbReference>
<organism evidence="1 2">
    <name type="scientific">Actinomadura craniellae</name>
    <dbReference type="NCBI Taxonomy" id="2231787"/>
    <lineage>
        <taxon>Bacteria</taxon>
        <taxon>Bacillati</taxon>
        <taxon>Actinomycetota</taxon>
        <taxon>Actinomycetes</taxon>
        <taxon>Streptosporangiales</taxon>
        <taxon>Thermomonosporaceae</taxon>
        <taxon>Actinomadura</taxon>
    </lineage>
</organism>
<dbReference type="InterPro" id="IPR036249">
    <property type="entry name" value="Thioredoxin-like_sf"/>
</dbReference>
<keyword evidence="2" id="KW-1185">Reference proteome</keyword>
<sequence length="208" mass="22640">MVPGKHLVDFWFDPSCPYTWITSRWLLEAARVRPIEIRWNVMSLSVLNEHRDDDPEGDPEGYLWLPARLCAAVQQEHGHAALGRLYTAMGTRFIVRAEESGFEPALDDAGLPTELAGAAWSPEYDGPLRASHQAGVDLVGEGVGTPILALPPTEDGRRPAFFGPVISPAPQGERAGRLWDGLLLLAGVPGFFELKRTLTGEPDFGGAS</sequence>
<protein>
    <submittedName>
        <fullName evidence="1">Disulfide bond formation protein DsbA</fullName>
    </submittedName>
</protein>
<comment type="caution">
    <text evidence="1">The sequence shown here is derived from an EMBL/GenBank/DDBJ whole genome shotgun (WGS) entry which is preliminary data.</text>
</comment>
<dbReference type="OrthoDB" id="4125991at2"/>
<proteinExistence type="predicted"/>
<reference evidence="1 2" key="1">
    <citation type="submission" date="2018-06" db="EMBL/GenBank/DDBJ databases">
        <title>Actinomadura craniellae sp. nov. isolated from marine sponge Craniella sp.</title>
        <authorList>
            <person name="Li L."/>
            <person name="Xu Q.H."/>
            <person name="Lin H.W."/>
            <person name="Lu Y.H."/>
        </authorList>
    </citation>
    <scope>NUCLEOTIDE SEQUENCE [LARGE SCALE GENOMIC DNA]</scope>
    <source>
        <strain evidence="1 2">LHW63021</strain>
    </source>
</reference>
<evidence type="ECO:0000313" key="2">
    <source>
        <dbReference type="Proteomes" id="UP000251891"/>
    </source>
</evidence>